<dbReference type="EMBL" id="EF147047">
    <property type="protein sequence ID" value="ABK95083.1"/>
    <property type="molecule type" value="mRNA"/>
</dbReference>
<proteinExistence type="evidence at transcript level"/>
<dbReference type="AlphaFoldDB" id="A9PFD0"/>
<sequence>MLLYVEYFLRNPIMLHMLFFLSPYQKRQEYDLLKHADPKF</sequence>
<name>A9PFD0_POPTR</name>
<evidence type="ECO:0000313" key="1">
    <source>
        <dbReference type="EMBL" id="ABK95083.1"/>
    </source>
</evidence>
<accession>A9PFD0</accession>
<reference evidence="1" key="1">
    <citation type="journal article" date="2008" name="BMC Genomics">
        <title>Analysis of 4,664 high-quality sequence-finished poplar full-length cDNA clones and their utility for the discovery of genes responding to insect feeding.</title>
        <authorList>
            <person name="Ralph S.G."/>
            <person name="Chun H.J."/>
            <person name="Cooper D."/>
            <person name="Kirkpatrick R."/>
            <person name="Kolosova N."/>
            <person name="Gunter L."/>
            <person name="Tuskan G.A."/>
            <person name="Douglas C.J."/>
            <person name="Holt R.A."/>
            <person name="Jones S.J."/>
            <person name="Marra M.A."/>
            <person name="Bohlmann J."/>
        </authorList>
    </citation>
    <scope>NUCLEOTIDE SEQUENCE</scope>
    <source>
        <tissue evidence="1">Young and mature leaves</tissue>
    </source>
</reference>
<organism evidence="1">
    <name type="scientific">Populus trichocarpa</name>
    <name type="common">Western balsam poplar</name>
    <name type="synonym">Populus balsamifera subsp. trichocarpa</name>
    <dbReference type="NCBI Taxonomy" id="3694"/>
    <lineage>
        <taxon>Eukaryota</taxon>
        <taxon>Viridiplantae</taxon>
        <taxon>Streptophyta</taxon>
        <taxon>Embryophyta</taxon>
        <taxon>Tracheophyta</taxon>
        <taxon>Spermatophyta</taxon>
        <taxon>Magnoliopsida</taxon>
        <taxon>eudicotyledons</taxon>
        <taxon>Gunneridae</taxon>
        <taxon>Pentapetalae</taxon>
        <taxon>rosids</taxon>
        <taxon>fabids</taxon>
        <taxon>Malpighiales</taxon>
        <taxon>Salicaceae</taxon>
        <taxon>Saliceae</taxon>
        <taxon>Populus</taxon>
    </lineage>
</organism>
<protein>
    <submittedName>
        <fullName evidence="1">Uncharacterized protein</fullName>
    </submittedName>
</protein>